<dbReference type="GO" id="GO:0050660">
    <property type="term" value="F:flavin adenine dinucleotide binding"/>
    <property type="evidence" value="ECO:0007669"/>
    <property type="project" value="InterPro"/>
</dbReference>
<dbReference type="Gene3D" id="3.20.20.70">
    <property type="entry name" value="Aldolase class I"/>
    <property type="match status" value="1"/>
</dbReference>
<evidence type="ECO:0000256" key="13">
    <source>
        <dbReference type="ARBA" id="ARBA00048342"/>
    </source>
</evidence>
<dbReference type="PROSITE" id="PS01136">
    <property type="entry name" value="UPF0034"/>
    <property type="match status" value="1"/>
</dbReference>
<dbReference type="SUPFAM" id="SSF51395">
    <property type="entry name" value="FMN-linked oxidoreductases"/>
    <property type="match status" value="1"/>
</dbReference>
<dbReference type="InterPro" id="IPR018517">
    <property type="entry name" value="tRNA_hU_synthase_CS"/>
</dbReference>
<dbReference type="CDD" id="cd02801">
    <property type="entry name" value="DUS_like_FMN"/>
    <property type="match status" value="1"/>
</dbReference>
<dbReference type="STRING" id="1314782.A0A165STG6"/>
<protein>
    <recommendedName>
        <fullName evidence="10">tRNA-dihydrouridine(16/17) synthase [NAD(P)(+)]</fullName>
        <ecNumber evidence="10">1.3.1.88</ecNumber>
    </recommendedName>
</protein>
<evidence type="ECO:0000256" key="2">
    <source>
        <dbReference type="ARBA" id="ARBA00022630"/>
    </source>
</evidence>
<dbReference type="PANTHER" id="PTHR11082">
    <property type="entry name" value="TRNA-DIHYDROURIDINE SYNTHASE"/>
    <property type="match status" value="1"/>
</dbReference>
<proteinExistence type="inferred from homology"/>
<dbReference type="PANTHER" id="PTHR11082:SF5">
    <property type="entry name" value="TRNA-DIHYDROURIDINE(16_17) SYNTHASE [NAD(P)(+)]-LIKE"/>
    <property type="match status" value="1"/>
</dbReference>
<evidence type="ECO:0000256" key="1">
    <source>
        <dbReference type="ARBA" id="ARBA00001917"/>
    </source>
</evidence>
<feature type="domain" description="DUS-like FMN-binding" evidence="17">
    <location>
        <begin position="14"/>
        <end position="245"/>
    </location>
</feature>
<dbReference type="Pfam" id="PF01207">
    <property type="entry name" value="Dus"/>
    <property type="match status" value="1"/>
</dbReference>
<dbReference type="Proteomes" id="UP000076761">
    <property type="component" value="Unassembled WGS sequence"/>
</dbReference>
<evidence type="ECO:0000256" key="5">
    <source>
        <dbReference type="ARBA" id="ARBA00022694"/>
    </source>
</evidence>
<gene>
    <name evidence="18" type="ORF">NEOLEDRAFT_1133130</name>
</gene>
<dbReference type="GO" id="GO:0006397">
    <property type="term" value="P:mRNA processing"/>
    <property type="evidence" value="ECO:0007669"/>
    <property type="project" value="UniProtKB-KW"/>
</dbReference>
<evidence type="ECO:0000256" key="10">
    <source>
        <dbReference type="ARBA" id="ARBA00038890"/>
    </source>
</evidence>
<reference evidence="18 19" key="1">
    <citation type="journal article" date="2016" name="Mol. Biol. Evol.">
        <title>Comparative Genomics of Early-Diverging Mushroom-Forming Fungi Provides Insights into the Origins of Lignocellulose Decay Capabilities.</title>
        <authorList>
            <person name="Nagy L.G."/>
            <person name="Riley R."/>
            <person name="Tritt A."/>
            <person name="Adam C."/>
            <person name="Daum C."/>
            <person name="Floudas D."/>
            <person name="Sun H."/>
            <person name="Yadav J.S."/>
            <person name="Pangilinan J."/>
            <person name="Larsson K.H."/>
            <person name="Matsuura K."/>
            <person name="Barry K."/>
            <person name="Labutti K."/>
            <person name="Kuo R."/>
            <person name="Ohm R.A."/>
            <person name="Bhattacharya S.S."/>
            <person name="Shirouzu T."/>
            <person name="Yoshinaga Y."/>
            <person name="Martin F.M."/>
            <person name="Grigoriev I.V."/>
            <person name="Hibbett D.S."/>
        </authorList>
    </citation>
    <scope>NUCLEOTIDE SEQUENCE [LARGE SCALE GENOMIC DNA]</scope>
    <source>
        <strain evidence="18 19">HHB14362 ss-1</strain>
    </source>
</reference>
<comment type="catalytic activity">
    <reaction evidence="13">
        <text>a 5,6-dihydrouridine in mRNA + NAD(+) = a uridine in mRNA + NADH + H(+)</text>
        <dbReference type="Rhea" id="RHEA:69851"/>
        <dbReference type="Rhea" id="RHEA-COMP:14658"/>
        <dbReference type="Rhea" id="RHEA-COMP:17789"/>
        <dbReference type="ChEBI" id="CHEBI:15378"/>
        <dbReference type="ChEBI" id="CHEBI:57540"/>
        <dbReference type="ChEBI" id="CHEBI:57945"/>
        <dbReference type="ChEBI" id="CHEBI:65315"/>
        <dbReference type="ChEBI" id="CHEBI:74443"/>
    </reaction>
    <physiologicalReaction direction="right-to-left" evidence="13">
        <dbReference type="Rhea" id="RHEA:69853"/>
    </physiologicalReaction>
</comment>
<dbReference type="AlphaFoldDB" id="A0A165STG6"/>
<keyword evidence="3" id="KW-0288">FMN</keyword>
<evidence type="ECO:0000256" key="9">
    <source>
        <dbReference type="ARBA" id="ARBA00038313"/>
    </source>
</evidence>
<keyword evidence="2" id="KW-0285">Flavoprotein</keyword>
<comment type="catalytic activity">
    <reaction evidence="14">
        <text>5,6-dihydrouridine(16) in tRNA + NAD(+) = uridine(16) in tRNA + NADH + H(+)</text>
        <dbReference type="Rhea" id="RHEA:53380"/>
        <dbReference type="Rhea" id="RHEA-COMP:13543"/>
        <dbReference type="Rhea" id="RHEA-COMP:13544"/>
        <dbReference type="ChEBI" id="CHEBI:15378"/>
        <dbReference type="ChEBI" id="CHEBI:57540"/>
        <dbReference type="ChEBI" id="CHEBI:57945"/>
        <dbReference type="ChEBI" id="CHEBI:65315"/>
        <dbReference type="ChEBI" id="CHEBI:74443"/>
        <dbReference type="EC" id="1.3.1.88"/>
    </reaction>
    <physiologicalReaction direction="right-to-left" evidence="14">
        <dbReference type="Rhea" id="RHEA:53382"/>
    </physiologicalReaction>
</comment>
<keyword evidence="5" id="KW-0819">tRNA processing</keyword>
<accession>A0A165STG6</accession>
<evidence type="ECO:0000256" key="12">
    <source>
        <dbReference type="ARBA" id="ARBA00047652"/>
    </source>
</evidence>
<evidence type="ECO:0000256" key="3">
    <source>
        <dbReference type="ARBA" id="ARBA00022643"/>
    </source>
</evidence>
<evidence type="ECO:0000256" key="4">
    <source>
        <dbReference type="ARBA" id="ARBA00022664"/>
    </source>
</evidence>
<evidence type="ECO:0000259" key="17">
    <source>
        <dbReference type="Pfam" id="PF01207"/>
    </source>
</evidence>
<dbReference type="InterPro" id="IPR035587">
    <property type="entry name" value="DUS-like_FMN-bd"/>
</dbReference>
<evidence type="ECO:0000313" key="18">
    <source>
        <dbReference type="EMBL" id="KZT25648.1"/>
    </source>
</evidence>
<sequence>MPHLHPLDLTHISAPMVAHSDLPFRLLTTAHGATLTYTQMLDPARLASDRDYLAFHLRDLSISRQRRGREVVVQVSGNDAAVVSEGARRVAGLADAIDLNLGCPQQHAKDGHYGAYLLAQRDWPLVEDIVSTLAHTLALPVSAKLRLCTPAAQTLALAQRIEAAGASWVALHARYASVRRRRQGAAFLGEVRRLKFGSGEDGEAGVGIPVVSNGNVRCYADVARNLEETGADGVMVGETLLGNPW</sequence>
<dbReference type="InterPro" id="IPR013785">
    <property type="entry name" value="Aldolase_TIM"/>
</dbReference>
<comment type="cofactor">
    <cofactor evidence="1">
        <name>FMN</name>
        <dbReference type="ChEBI" id="CHEBI:58210"/>
    </cofactor>
</comment>
<evidence type="ECO:0000256" key="16">
    <source>
        <dbReference type="ARBA" id="ARBA00049467"/>
    </source>
</evidence>
<keyword evidence="7" id="KW-0560">Oxidoreductase</keyword>
<dbReference type="InParanoid" id="A0A165STG6"/>
<evidence type="ECO:0000256" key="8">
    <source>
        <dbReference type="ARBA" id="ARBA00023027"/>
    </source>
</evidence>
<comment type="catalytic activity">
    <reaction evidence="15">
        <text>a 5,6-dihydrouridine in mRNA + NADP(+) = a uridine in mRNA + NADPH + H(+)</text>
        <dbReference type="Rhea" id="RHEA:69855"/>
        <dbReference type="Rhea" id="RHEA-COMP:14658"/>
        <dbReference type="Rhea" id="RHEA-COMP:17789"/>
        <dbReference type="ChEBI" id="CHEBI:15378"/>
        <dbReference type="ChEBI" id="CHEBI:57783"/>
        <dbReference type="ChEBI" id="CHEBI:58349"/>
        <dbReference type="ChEBI" id="CHEBI:65315"/>
        <dbReference type="ChEBI" id="CHEBI:74443"/>
    </reaction>
    <physiologicalReaction direction="right-to-left" evidence="15">
        <dbReference type="Rhea" id="RHEA:69857"/>
    </physiologicalReaction>
</comment>
<comment type="catalytic activity">
    <reaction evidence="16">
        <text>5,6-dihydrouridine(17) in tRNA + NADP(+) = uridine(17) in tRNA + NADPH + H(+)</text>
        <dbReference type="Rhea" id="RHEA:53368"/>
        <dbReference type="Rhea" id="RHEA-COMP:13541"/>
        <dbReference type="Rhea" id="RHEA-COMP:13542"/>
        <dbReference type="ChEBI" id="CHEBI:15378"/>
        <dbReference type="ChEBI" id="CHEBI:57783"/>
        <dbReference type="ChEBI" id="CHEBI:58349"/>
        <dbReference type="ChEBI" id="CHEBI:65315"/>
        <dbReference type="ChEBI" id="CHEBI:74443"/>
        <dbReference type="EC" id="1.3.1.88"/>
    </reaction>
    <physiologicalReaction direction="right-to-left" evidence="16">
        <dbReference type="Rhea" id="RHEA:53370"/>
    </physiologicalReaction>
</comment>
<keyword evidence="4" id="KW-0507">mRNA processing</keyword>
<comment type="catalytic activity">
    <reaction evidence="12">
        <text>5,6-dihydrouridine(16) in tRNA + NADP(+) = uridine(16) in tRNA + NADPH + H(+)</text>
        <dbReference type="Rhea" id="RHEA:53376"/>
        <dbReference type="Rhea" id="RHEA-COMP:13543"/>
        <dbReference type="Rhea" id="RHEA-COMP:13544"/>
        <dbReference type="ChEBI" id="CHEBI:15378"/>
        <dbReference type="ChEBI" id="CHEBI:57783"/>
        <dbReference type="ChEBI" id="CHEBI:58349"/>
        <dbReference type="ChEBI" id="CHEBI:65315"/>
        <dbReference type="ChEBI" id="CHEBI:74443"/>
        <dbReference type="EC" id="1.3.1.88"/>
    </reaction>
    <physiologicalReaction direction="right-to-left" evidence="12">
        <dbReference type="Rhea" id="RHEA:53378"/>
    </physiologicalReaction>
</comment>
<comment type="similarity">
    <text evidence="9">Belongs to the Dus family. Dus1 subfamily.</text>
</comment>
<dbReference type="OrthoDB" id="272303at2759"/>
<evidence type="ECO:0000313" key="19">
    <source>
        <dbReference type="Proteomes" id="UP000076761"/>
    </source>
</evidence>
<evidence type="ECO:0000256" key="6">
    <source>
        <dbReference type="ARBA" id="ARBA00022857"/>
    </source>
</evidence>
<comment type="catalytic activity">
    <reaction evidence="11">
        <text>5,6-dihydrouridine(17) in tRNA + NAD(+) = uridine(17) in tRNA + NADH + H(+)</text>
        <dbReference type="Rhea" id="RHEA:53372"/>
        <dbReference type="Rhea" id="RHEA-COMP:13541"/>
        <dbReference type="Rhea" id="RHEA-COMP:13542"/>
        <dbReference type="ChEBI" id="CHEBI:15378"/>
        <dbReference type="ChEBI" id="CHEBI:57540"/>
        <dbReference type="ChEBI" id="CHEBI:57945"/>
        <dbReference type="ChEBI" id="CHEBI:65315"/>
        <dbReference type="ChEBI" id="CHEBI:74443"/>
        <dbReference type="EC" id="1.3.1.88"/>
    </reaction>
    <physiologicalReaction direction="right-to-left" evidence="11">
        <dbReference type="Rhea" id="RHEA:53374"/>
    </physiologicalReaction>
</comment>
<dbReference type="EC" id="1.3.1.88" evidence="10"/>
<keyword evidence="6" id="KW-0521">NADP</keyword>
<evidence type="ECO:0000256" key="15">
    <source>
        <dbReference type="ARBA" id="ARBA00049447"/>
    </source>
</evidence>
<dbReference type="EMBL" id="KV425570">
    <property type="protein sequence ID" value="KZT25648.1"/>
    <property type="molecule type" value="Genomic_DNA"/>
</dbReference>
<evidence type="ECO:0000256" key="14">
    <source>
        <dbReference type="ARBA" id="ARBA00048934"/>
    </source>
</evidence>
<keyword evidence="19" id="KW-1185">Reference proteome</keyword>
<keyword evidence="8" id="KW-0520">NAD</keyword>
<organism evidence="18 19">
    <name type="scientific">Neolentinus lepideus HHB14362 ss-1</name>
    <dbReference type="NCBI Taxonomy" id="1314782"/>
    <lineage>
        <taxon>Eukaryota</taxon>
        <taxon>Fungi</taxon>
        <taxon>Dikarya</taxon>
        <taxon>Basidiomycota</taxon>
        <taxon>Agaricomycotina</taxon>
        <taxon>Agaricomycetes</taxon>
        <taxon>Gloeophyllales</taxon>
        <taxon>Gloeophyllaceae</taxon>
        <taxon>Neolentinus</taxon>
    </lineage>
</organism>
<evidence type="ECO:0000256" key="11">
    <source>
        <dbReference type="ARBA" id="ARBA00047287"/>
    </source>
</evidence>
<name>A0A165STG6_9AGAM</name>
<dbReference type="GO" id="GO:0017150">
    <property type="term" value="F:tRNA dihydrouridine synthase activity"/>
    <property type="evidence" value="ECO:0007669"/>
    <property type="project" value="InterPro"/>
</dbReference>
<evidence type="ECO:0000256" key="7">
    <source>
        <dbReference type="ARBA" id="ARBA00023002"/>
    </source>
</evidence>